<sequence length="454" mass="50625">MASQTPLVIHAHPPLLGMPSQTSLDSLAGALGSIIGYLGAEAAEPYLFERLLWPQRFYNSNSLSNLLVSAFLMPMGGPLHRAALGTLDRFRRKGLYRGSQRGHMLGTAFYPDTGLRFKLHGYDGADLDTEVRNGLWVNVLRRLRNYNLEDRSSSGGKVDEEEQVSKVRRAVQMVHHLHLSVSNVGQSSPERARAFCEDSISLATPFVMIASETTAVACALLILLAEQRYFWFAALMCMPLALKLASLVCCVRREPATPSIRASDGAELLVEIDDYDHGFPLISGPEEVVRQFFRHWGHPVRTDRWDRVRELMSMTLIFGFVFCFPVGLLSLLWVNPTIQIVWLAYQMYVIAVMHLNRLIGFEGPGRLEDRLAHELAKKGSVCLYSKNGGTLQANLTSIPVSRIREGREVVEKIASQHSKKLAELKRSSSDVSESSTLCDQPETTISPVSEKNIN</sequence>
<evidence type="ECO:0000313" key="3">
    <source>
        <dbReference type="EMBL" id="KIX03986.1"/>
    </source>
</evidence>
<dbReference type="HOGENOM" id="CLU_657383_0_0_1"/>
<evidence type="ECO:0000256" key="2">
    <source>
        <dbReference type="SAM" id="Phobius"/>
    </source>
</evidence>
<keyword evidence="4" id="KW-1185">Reference proteome</keyword>
<feature type="compositionally biased region" description="Polar residues" evidence="1">
    <location>
        <begin position="429"/>
        <end position="454"/>
    </location>
</feature>
<keyword evidence="2" id="KW-0472">Membrane</keyword>
<dbReference type="AlphaFoldDB" id="A0A0D2ILA9"/>
<dbReference type="STRING" id="1442369.A0A0D2ILA9"/>
<dbReference type="GeneID" id="25295610"/>
<feature type="transmembrane region" description="Helical" evidence="2">
    <location>
        <begin position="340"/>
        <end position="360"/>
    </location>
</feature>
<protein>
    <submittedName>
        <fullName evidence="3">Rhinocladiella mackenziei CBS 650.93 unplaced genomic scaffold supercont1.5, whole genome shotgun sequence</fullName>
    </submittedName>
</protein>
<organism evidence="3 4">
    <name type="scientific">Rhinocladiella mackenziei CBS 650.93</name>
    <dbReference type="NCBI Taxonomy" id="1442369"/>
    <lineage>
        <taxon>Eukaryota</taxon>
        <taxon>Fungi</taxon>
        <taxon>Dikarya</taxon>
        <taxon>Ascomycota</taxon>
        <taxon>Pezizomycotina</taxon>
        <taxon>Eurotiomycetes</taxon>
        <taxon>Chaetothyriomycetidae</taxon>
        <taxon>Chaetothyriales</taxon>
        <taxon>Herpotrichiellaceae</taxon>
        <taxon>Rhinocladiella</taxon>
    </lineage>
</organism>
<keyword evidence="2" id="KW-0812">Transmembrane</keyword>
<name>A0A0D2ILA9_9EURO</name>
<proteinExistence type="predicted"/>
<feature type="region of interest" description="Disordered" evidence="1">
    <location>
        <begin position="423"/>
        <end position="454"/>
    </location>
</feature>
<accession>A0A0D2ILA9</accession>
<reference evidence="3 4" key="1">
    <citation type="submission" date="2015-01" db="EMBL/GenBank/DDBJ databases">
        <title>The Genome Sequence of Rhinocladiella mackenzie CBS 650.93.</title>
        <authorList>
            <consortium name="The Broad Institute Genomics Platform"/>
            <person name="Cuomo C."/>
            <person name="de Hoog S."/>
            <person name="Gorbushina A."/>
            <person name="Stielow B."/>
            <person name="Teixiera M."/>
            <person name="Abouelleil A."/>
            <person name="Chapman S.B."/>
            <person name="Priest M."/>
            <person name="Young S.K."/>
            <person name="Wortman J."/>
            <person name="Nusbaum C."/>
            <person name="Birren B."/>
        </authorList>
    </citation>
    <scope>NUCLEOTIDE SEQUENCE [LARGE SCALE GENOMIC DNA]</scope>
    <source>
        <strain evidence="3 4">CBS 650.93</strain>
    </source>
</reference>
<evidence type="ECO:0000313" key="4">
    <source>
        <dbReference type="Proteomes" id="UP000053617"/>
    </source>
</evidence>
<dbReference type="EMBL" id="KN847479">
    <property type="protein sequence ID" value="KIX03986.1"/>
    <property type="molecule type" value="Genomic_DNA"/>
</dbReference>
<feature type="transmembrane region" description="Helical" evidence="2">
    <location>
        <begin position="311"/>
        <end position="334"/>
    </location>
</feature>
<evidence type="ECO:0000256" key="1">
    <source>
        <dbReference type="SAM" id="MobiDB-lite"/>
    </source>
</evidence>
<feature type="transmembrane region" description="Helical" evidence="2">
    <location>
        <begin position="229"/>
        <end position="251"/>
    </location>
</feature>
<gene>
    <name evidence="3" type="ORF">Z518_07539</name>
</gene>
<dbReference type="Proteomes" id="UP000053617">
    <property type="component" value="Unassembled WGS sequence"/>
</dbReference>
<dbReference type="RefSeq" id="XP_013271122.1">
    <property type="nucleotide sequence ID" value="XM_013415668.1"/>
</dbReference>
<dbReference type="OrthoDB" id="5295335at2759"/>
<keyword evidence="2" id="KW-1133">Transmembrane helix</keyword>
<dbReference type="VEuPathDB" id="FungiDB:Z518_07539"/>